<evidence type="ECO:0000256" key="2">
    <source>
        <dbReference type="ARBA" id="ARBA00006739"/>
    </source>
</evidence>
<proteinExistence type="inferred from homology"/>
<evidence type="ECO:0000313" key="6">
    <source>
        <dbReference type="EMBL" id="MBT1173161.1"/>
    </source>
</evidence>
<sequence length="298" mass="33828">MIIDAYAAGIVLYKPDLDRLKDSLNAITPQVKFVYCFNNGLGDNPGAINTVLHTYSNVIVIGDGQNIGIASALNALVQRAHDDGMTWILTLDQDSVVSEDTIASLAKLTSEDKVAIICPQIEDERRKNEPISHDFPPIEDIDDCITSGSFMNIDKTLSVGGFDSRLFIDLVDDEICHRIKLSGYRIIRNNSVILNHECGILAPSKYEHFWLKMGMLMHSDILQRLSHKREVNPMRLYYVTRNMVYLNRKYRKNSNPMWSTKRLIRNSISSILRGKNKIVLIKNIIIGIRDGKTMNIEY</sequence>
<accession>A0ABS5UQL3</accession>
<dbReference type="InterPro" id="IPR029044">
    <property type="entry name" value="Nucleotide-diphossugar_trans"/>
</dbReference>
<comment type="pathway">
    <text evidence="1">Cell wall biogenesis; cell wall polysaccharide biosynthesis.</text>
</comment>
<keyword evidence="3" id="KW-0328">Glycosyltransferase</keyword>
<comment type="similarity">
    <text evidence="2">Belongs to the glycosyltransferase 2 family.</text>
</comment>
<feature type="domain" description="Glycosyltransferase 2-like" evidence="5">
    <location>
        <begin position="15"/>
        <end position="133"/>
    </location>
</feature>
<keyword evidence="4" id="KW-0808">Transferase</keyword>
<reference evidence="6 7" key="1">
    <citation type="journal article" date="2021" name="Environ. Microbiol.">
        <title>Genetic insights into the dark matter of the mammalian gut microbiota through targeted genome reconstruction.</title>
        <authorList>
            <person name="Lugli G.A."/>
            <person name="Alessandri G."/>
            <person name="Milani C."/>
            <person name="Viappiani A."/>
            <person name="Fontana F."/>
            <person name="Tarracchini C."/>
            <person name="Mancabelli L."/>
            <person name="Argentini C."/>
            <person name="Ruiz L."/>
            <person name="Margolles A."/>
            <person name="van Sinderen D."/>
            <person name="Turroni F."/>
            <person name="Ventura M."/>
        </authorList>
    </citation>
    <scope>NUCLEOTIDE SEQUENCE [LARGE SCALE GENOMIC DNA]</scope>
    <source>
        <strain evidence="6 7">MA2</strain>
    </source>
</reference>
<dbReference type="PANTHER" id="PTHR43179">
    <property type="entry name" value="RHAMNOSYLTRANSFERASE WBBL"/>
    <property type="match status" value="1"/>
</dbReference>
<evidence type="ECO:0000313" key="7">
    <source>
        <dbReference type="Proteomes" id="UP000773064"/>
    </source>
</evidence>
<dbReference type="Gene3D" id="3.90.550.10">
    <property type="entry name" value="Spore Coat Polysaccharide Biosynthesis Protein SpsA, Chain A"/>
    <property type="match status" value="1"/>
</dbReference>
<evidence type="ECO:0000256" key="1">
    <source>
        <dbReference type="ARBA" id="ARBA00004776"/>
    </source>
</evidence>
<evidence type="ECO:0000259" key="5">
    <source>
        <dbReference type="Pfam" id="PF00535"/>
    </source>
</evidence>
<name>A0ABS5UQL3_9BIFI</name>
<protein>
    <submittedName>
        <fullName evidence="6">Glycosyltransferase</fullName>
    </submittedName>
</protein>
<dbReference type="PANTHER" id="PTHR43179:SF12">
    <property type="entry name" value="GALACTOFURANOSYLTRANSFERASE GLFT2"/>
    <property type="match status" value="1"/>
</dbReference>
<organism evidence="6 7">
    <name type="scientific">Bifidobacterium santillanense</name>
    <dbReference type="NCBI Taxonomy" id="2809028"/>
    <lineage>
        <taxon>Bacteria</taxon>
        <taxon>Bacillati</taxon>
        <taxon>Actinomycetota</taxon>
        <taxon>Actinomycetes</taxon>
        <taxon>Bifidobacteriales</taxon>
        <taxon>Bifidobacteriaceae</taxon>
        <taxon>Bifidobacterium</taxon>
    </lineage>
</organism>
<gene>
    <name evidence="6" type="ORF">JS528_07315</name>
</gene>
<evidence type="ECO:0000256" key="4">
    <source>
        <dbReference type="ARBA" id="ARBA00022679"/>
    </source>
</evidence>
<dbReference type="RefSeq" id="WP_214358430.1">
    <property type="nucleotide sequence ID" value="NZ_JAFEJS010000007.1"/>
</dbReference>
<keyword evidence="7" id="KW-1185">Reference proteome</keyword>
<evidence type="ECO:0000256" key="3">
    <source>
        <dbReference type="ARBA" id="ARBA00022676"/>
    </source>
</evidence>
<dbReference type="SUPFAM" id="SSF53448">
    <property type="entry name" value="Nucleotide-diphospho-sugar transferases"/>
    <property type="match status" value="1"/>
</dbReference>
<dbReference type="EMBL" id="JAFEJS010000007">
    <property type="protein sequence ID" value="MBT1173161.1"/>
    <property type="molecule type" value="Genomic_DNA"/>
</dbReference>
<comment type="caution">
    <text evidence="6">The sequence shown here is derived from an EMBL/GenBank/DDBJ whole genome shotgun (WGS) entry which is preliminary data.</text>
</comment>
<dbReference type="Pfam" id="PF00535">
    <property type="entry name" value="Glycos_transf_2"/>
    <property type="match status" value="1"/>
</dbReference>
<dbReference type="InterPro" id="IPR001173">
    <property type="entry name" value="Glyco_trans_2-like"/>
</dbReference>
<dbReference type="Proteomes" id="UP000773064">
    <property type="component" value="Unassembled WGS sequence"/>
</dbReference>